<feature type="non-terminal residue" evidence="2">
    <location>
        <position position="175"/>
    </location>
</feature>
<name>A0A835H077_9MAGN</name>
<organism evidence="2 3">
    <name type="scientific">Coptis chinensis</name>
    <dbReference type="NCBI Taxonomy" id="261450"/>
    <lineage>
        <taxon>Eukaryota</taxon>
        <taxon>Viridiplantae</taxon>
        <taxon>Streptophyta</taxon>
        <taxon>Embryophyta</taxon>
        <taxon>Tracheophyta</taxon>
        <taxon>Spermatophyta</taxon>
        <taxon>Magnoliopsida</taxon>
        <taxon>Ranunculales</taxon>
        <taxon>Ranunculaceae</taxon>
        <taxon>Coptidoideae</taxon>
        <taxon>Coptis</taxon>
    </lineage>
</organism>
<comment type="caution">
    <text evidence="2">The sequence shown here is derived from an EMBL/GenBank/DDBJ whole genome shotgun (WGS) entry which is preliminary data.</text>
</comment>
<proteinExistence type="predicted"/>
<gene>
    <name evidence="2" type="ORF">IFM89_019483</name>
</gene>
<evidence type="ECO:0000259" key="1">
    <source>
        <dbReference type="SMART" id="SM00579"/>
    </source>
</evidence>
<accession>A0A835H077</accession>
<dbReference type="OrthoDB" id="1859887at2759"/>
<dbReference type="Pfam" id="PF08387">
    <property type="entry name" value="FBD"/>
    <property type="match status" value="1"/>
</dbReference>
<protein>
    <recommendedName>
        <fullName evidence="1">FBD domain-containing protein</fullName>
    </recommendedName>
</protein>
<feature type="domain" description="FBD" evidence="1">
    <location>
        <begin position="100"/>
        <end position="175"/>
    </location>
</feature>
<evidence type="ECO:0000313" key="2">
    <source>
        <dbReference type="EMBL" id="KAF9589167.1"/>
    </source>
</evidence>
<dbReference type="InterPro" id="IPR006566">
    <property type="entry name" value="FBD"/>
</dbReference>
<keyword evidence="3" id="KW-1185">Reference proteome</keyword>
<dbReference type="SMART" id="SM00579">
    <property type="entry name" value="FBD"/>
    <property type="match status" value="1"/>
</dbReference>
<dbReference type="EMBL" id="JADFTS010000009">
    <property type="protein sequence ID" value="KAF9589167.1"/>
    <property type="molecule type" value="Genomic_DNA"/>
</dbReference>
<dbReference type="AlphaFoldDB" id="A0A835H077"/>
<reference evidence="2 3" key="1">
    <citation type="submission" date="2020-10" db="EMBL/GenBank/DDBJ databases">
        <title>The Coptis chinensis genome and diversification of protoberbering-type alkaloids.</title>
        <authorList>
            <person name="Wang B."/>
            <person name="Shu S."/>
            <person name="Song C."/>
            <person name="Liu Y."/>
        </authorList>
    </citation>
    <scope>NUCLEOTIDE SEQUENCE [LARGE SCALE GENOMIC DNA]</scope>
    <source>
        <strain evidence="2">HL-2020</strain>
        <tissue evidence="2">Leaf</tissue>
    </source>
</reference>
<evidence type="ECO:0000313" key="3">
    <source>
        <dbReference type="Proteomes" id="UP000631114"/>
    </source>
</evidence>
<dbReference type="Proteomes" id="UP000631114">
    <property type="component" value="Unassembled WGS sequence"/>
</dbReference>
<sequence length="175" mass="20253">VIPEAIGILPTPFSVLRQLKLKAWFSRNCIRGIKYLLENAINVEILRLEITRSMSSSTLGSSSIQTCCSKPVRYRYCRTTRHVRPSKLRKYWETDLLSAEINFRCLKLIEIHYVRGCANELEFLKFLLKNASILEKLTIFTSKERSHESEILLTSFSERLMAYPKASSNAEILFT</sequence>